<keyword evidence="2" id="KW-0963">Cytoplasm</keyword>
<dbReference type="GO" id="GO:0070286">
    <property type="term" value="P:axonemal dynein complex assembly"/>
    <property type="evidence" value="ECO:0007669"/>
    <property type="project" value="InterPro"/>
</dbReference>
<evidence type="ECO:0000256" key="2">
    <source>
        <dbReference type="ARBA" id="ARBA00022490"/>
    </source>
</evidence>
<dbReference type="InParanoid" id="A0A6J2V2Y8"/>
<evidence type="ECO:0000259" key="8">
    <source>
        <dbReference type="Pfam" id="PF14740"/>
    </source>
</evidence>
<proteinExistence type="inferred from homology"/>
<dbReference type="GO" id="GO:0120293">
    <property type="term" value="C:dynein axonemal particle"/>
    <property type="evidence" value="ECO:0007669"/>
    <property type="project" value="UniProtKB-SubCell"/>
</dbReference>
<comment type="subcellular location">
    <subcellularLocation>
        <location evidence="4">Dynein axonemal particle</location>
    </subcellularLocation>
</comment>
<dbReference type="Pfam" id="PF14737">
    <property type="entry name" value="DUF4470"/>
    <property type="match status" value="1"/>
</dbReference>
<keyword evidence="3" id="KW-0970">Cilium biogenesis/degradation</keyword>
<dbReference type="PANTHER" id="PTHR22118:SF14">
    <property type="entry name" value="DYNEIN AXONEMAL ASSEMBLY FACTOR 3"/>
    <property type="match status" value="1"/>
</dbReference>
<feature type="domain" description="Dynein assembly factor 3 C-terminal" evidence="8">
    <location>
        <begin position="138"/>
        <end position="423"/>
    </location>
</feature>
<accession>A0A6J2V2Y8</accession>
<name>A0A6J2V2Y8_CHACN</name>
<evidence type="ECO:0000313" key="9">
    <source>
        <dbReference type="Proteomes" id="UP000504632"/>
    </source>
</evidence>
<reference evidence="10" key="1">
    <citation type="submission" date="2025-08" db="UniProtKB">
        <authorList>
            <consortium name="RefSeq"/>
        </authorList>
    </citation>
    <scope>IDENTIFICATION</scope>
</reference>
<dbReference type="InterPro" id="IPR028235">
    <property type="entry name" value="DNAAF3_C"/>
</dbReference>
<dbReference type="FunCoup" id="A0A6J2V2Y8">
    <property type="interactions" value="82"/>
</dbReference>
<evidence type="ECO:0000256" key="3">
    <source>
        <dbReference type="ARBA" id="ARBA00022794"/>
    </source>
</evidence>
<evidence type="ECO:0000313" key="10">
    <source>
        <dbReference type="RefSeq" id="XP_030626132.1"/>
    </source>
</evidence>
<gene>
    <name evidence="10" type="primary">dnaaf3l</name>
</gene>
<comment type="similarity">
    <text evidence="1">Belongs to the DNAAF3 family.</text>
</comment>
<dbReference type="PANTHER" id="PTHR22118">
    <property type="entry name" value="DYNEIN ASSEMBLY FACTOR 3, AXONEMAL"/>
    <property type="match status" value="1"/>
</dbReference>
<protein>
    <recommendedName>
        <fullName evidence="5">Dynein axonemal assembly factor 3</fullName>
    </recommendedName>
</protein>
<organism evidence="9 10">
    <name type="scientific">Chanos chanos</name>
    <name type="common">Milkfish</name>
    <name type="synonym">Mugil chanos</name>
    <dbReference type="NCBI Taxonomy" id="29144"/>
    <lineage>
        <taxon>Eukaryota</taxon>
        <taxon>Metazoa</taxon>
        <taxon>Chordata</taxon>
        <taxon>Craniata</taxon>
        <taxon>Vertebrata</taxon>
        <taxon>Euteleostomi</taxon>
        <taxon>Actinopterygii</taxon>
        <taxon>Neopterygii</taxon>
        <taxon>Teleostei</taxon>
        <taxon>Ostariophysi</taxon>
        <taxon>Gonorynchiformes</taxon>
        <taxon>Chanidae</taxon>
        <taxon>Chanos</taxon>
    </lineage>
</organism>
<dbReference type="OrthoDB" id="538817at2759"/>
<keyword evidence="9" id="KW-1185">Reference proteome</keyword>
<dbReference type="GO" id="GO:0044458">
    <property type="term" value="P:motile cilium assembly"/>
    <property type="evidence" value="ECO:0007669"/>
    <property type="project" value="TreeGrafter"/>
</dbReference>
<dbReference type="AlphaFoldDB" id="A0A6J2V2Y8"/>
<evidence type="ECO:0000256" key="6">
    <source>
        <dbReference type="ARBA" id="ARBA00025165"/>
    </source>
</evidence>
<feature type="domain" description="DUF4470" evidence="7">
    <location>
        <begin position="15"/>
        <end position="109"/>
    </location>
</feature>
<dbReference type="InterPro" id="IPR027974">
    <property type="entry name" value="DUF4470"/>
</dbReference>
<dbReference type="GeneID" id="115808789"/>
<evidence type="ECO:0000256" key="1">
    <source>
        <dbReference type="ARBA" id="ARBA00010449"/>
    </source>
</evidence>
<evidence type="ECO:0000259" key="7">
    <source>
        <dbReference type="Pfam" id="PF14737"/>
    </source>
</evidence>
<sequence>MCAGRPLEGAGCVTWWGFGPARDLLSTGAVRQQGQLNVLLVGSGDPRHILKTITGLRDTDTLHVWVMENSMEVVARQLLLLYLSLTPPQALGLHEKTEVFLEVFGNSEIRSQTEETLRHAASQLSASVTLDTHTHPCLDTSLLKFKERDELLRIFGQWLRPPPAPVSVSKAWEGRVRQHLGTRYDSRHGCFDWDLAMKLYHRGCGVINKQQYMRWRETGKAFELREGLYQTANQSLLSTRVFCQRGDKLAVRGYWGDIVSSPYLAFGIETDNKDLLKKHNNQHVKTAQDISVANVQALFESLSTRGRHPPPLQSASEGTDSVNASTVCVVDLMTLNGVKISFLSVDSLPKLPHKSTYSQLFNTIYFSASMVHLLDSSLKQTAAPHAVLVVELAKYLLDLSKEHEAGFAEKVRDIAGAAGFSPTHTHTSDTYATFTLSEHSRP</sequence>
<dbReference type="Pfam" id="PF14740">
    <property type="entry name" value="DUF4471"/>
    <property type="match status" value="1"/>
</dbReference>
<dbReference type="CTD" id="100536527"/>
<comment type="function">
    <text evidence="6">Required for the assembly of axonemal inner and outer dynein arms. Involved in preassembly of dyneins into complexes before their transport into cilia.</text>
</comment>
<dbReference type="Proteomes" id="UP000504632">
    <property type="component" value="Chromosome 3"/>
</dbReference>
<dbReference type="RefSeq" id="XP_030626132.1">
    <property type="nucleotide sequence ID" value="XM_030770272.1"/>
</dbReference>
<dbReference type="InterPro" id="IPR039304">
    <property type="entry name" value="DNAAF3"/>
</dbReference>
<evidence type="ECO:0000256" key="4">
    <source>
        <dbReference type="ARBA" id="ARBA00024190"/>
    </source>
</evidence>
<evidence type="ECO:0000256" key="5">
    <source>
        <dbReference type="ARBA" id="ARBA00024431"/>
    </source>
</evidence>